<dbReference type="AlphaFoldDB" id="A0A1H7U0C3"/>
<dbReference type="Proteomes" id="UP000183894">
    <property type="component" value="Unassembled WGS sequence"/>
</dbReference>
<evidence type="ECO:0008006" key="6">
    <source>
        <dbReference type="Google" id="ProtNLM"/>
    </source>
</evidence>
<evidence type="ECO:0000256" key="2">
    <source>
        <dbReference type="ARBA" id="ARBA00023002"/>
    </source>
</evidence>
<keyword evidence="2" id="KW-0560">Oxidoreductase</keyword>
<proteinExistence type="inferred from homology"/>
<dbReference type="EMBL" id="FOAD01000011">
    <property type="protein sequence ID" value="SEL90520.1"/>
    <property type="molecule type" value="Genomic_DNA"/>
</dbReference>
<dbReference type="PANTHER" id="PTHR43943:SF17">
    <property type="entry name" value="3-PHENYLPROPIONATE-DIHYDRODIOL_CINNAMIC ACID-DIHYDRODIOL DEHYDROGENASE"/>
    <property type="match status" value="1"/>
</dbReference>
<dbReference type="RefSeq" id="WP_074796230.1">
    <property type="nucleotide sequence ID" value="NZ_FOAD01000011.1"/>
</dbReference>
<dbReference type="PRINTS" id="PR00080">
    <property type="entry name" value="SDRFAMILY"/>
</dbReference>
<dbReference type="Pfam" id="PF00106">
    <property type="entry name" value="adh_short"/>
    <property type="match status" value="1"/>
</dbReference>
<organism evidence="4 5">
    <name type="scientific">Haloferax larsenii</name>
    <dbReference type="NCBI Taxonomy" id="302484"/>
    <lineage>
        <taxon>Archaea</taxon>
        <taxon>Methanobacteriati</taxon>
        <taxon>Methanobacteriota</taxon>
        <taxon>Stenosarchaea group</taxon>
        <taxon>Halobacteria</taxon>
        <taxon>Halobacteriales</taxon>
        <taxon>Haloferacaceae</taxon>
        <taxon>Haloferax</taxon>
    </lineage>
</organism>
<dbReference type="PANTHER" id="PTHR43943">
    <property type="entry name" value="DEHYDROGENASE/REDUCTASE (SDR FAMILY) MEMBER 4"/>
    <property type="match status" value="1"/>
</dbReference>
<dbReference type="InterPro" id="IPR002347">
    <property type="entry name" value="SDR_fam"/>
</dbReference>
<dbReference type="GO" id="GO:0016491">
    <property type="term" value="F:oxidoreductase activity"/>
    <property type="evidence" value="ECO:0007669"/>
    <property type="project" value="UniProtKB-KW"/>
</dbReference>
<dbReference type="OrthoDB" id="213346at2157"/>
<sequence length="230" mass="23642">MDDTTVVVTGASTGIGAAVARAFGEAGATVVACARDQDTLDEVVSDIDAAGGNATGLRADVRDEFDMERLMETAARNGGEIDVLVANAAISHGTPGEMPITDEAYSAFDDTLRTNVRGVFTAVKEALPHMADDARVLVPSGSIARDAKPGMGAYAVSKAAAEGLTRQFAADCPQTVGVVDPGLVDTDLTGGQGRDPADVAQLFLWAATEADSDSLDGGVVELKAWKQATR</sequence>
<dbReference type="InterPro" id="IPR036291">
    <property type="entry name" value="NAD(P)-bd_dom_sf"/>
</dbReference>
<evidence type="ECO:0000313" key="4">
    <source>
        <dbReference type="EMBL" id="SEL90520.1"/>
    </source>
</evidence>
<accession>A0A1H7U0C3</accession>
<comment type="similarity">
    <text evidence="1 3">Belongs to the short-chain dehydrogenases/reductases (SDR) family.</text>
</comment>
<evidence type="ECO:0000313" key="5">
    <source>
        <dbReference type="Proteomes" id="UP000183894"/>
    </source>
</evidence>
<evidence type="ECO:0000256" key="3">
    <source>
        <dbReference type="RuleBase" id="RU000363"/>
    </source>
</evidence>
<reference evidence="4 5" key="1">
    <citation type="submission" date="2016-10" db="EMBL/GenBank/DDBJ databases">
        <authorList>
            <person name="de Groot N.N."/>
        </authorList>
    </citation>
    <scope>NUCLEOTIDE SEQUENCE [LARGE SCALE GENOMIC DNA]</scope>
    <source>
        <strain evidence="4 5">CDM_5</strain>
    </source>
</reference>
<dbReference type="Gene3D" id="3.40.50.720">
    <property type="entry name" value="NAD(P)-binding Rossmann-like Domain"/>
    <property type="match status" value="1"/>
</dbReference>
<protein>
    <recommendedName>
        <fullName evidence="6">NADP-dependent 3-hydroxy acid dehydrogenase YdfG</fullName>
    </recommendedName>
</protein>
<evidence type="ECO:0000256" key="1">
    <source>
        <dbReference type="ARBA" id="ARBA00006484"/>
    </source>
</evidence>
<dbReference type="SUPFAM" id="SSF51735">
    <property type="entry name" value="NAD(P)-binding Rossmann-fold domains"/>
    <property type="match status" value="1"/>
</dbReference>
<dbReference type="CDD" id="cd05233">
    <property type="entry name" value="SDR_c"/>
    <property type="match status" value="1"/>
</dbReference>
<dbReference type="PRINTS" id="PR00081">
    <property type="entry name" value="GDHRDH"/>
</dbReference>
<name>A0A1H7U0C3_HALLR</name>
<gene>
    <name evidence="4" type="ORF">SAMN04488691_11117</name>
</gene>